<accession>A0A7C9RU07</accession>
<name>A0A7C9RU07_9PSEU</name>
<organism evidence="1 2">
    <name type="scientific">Lentzea alba</name>
    <dbReference type="NCBI Taxonomy" id="2714351"/>
    <lineage>
        <taxon>Bacteria</taxon>
        <taxon>Bacillati</taxon>
        <taxon>Actinomycetota</taxon>
        <taxon>Actinomycetes</taxon>
        <taxon>Pseudonocardiales</taxon>
        <taxon>Pseudonocardiaceae</taxon>
        <taxon>Lentzea</taxon>
    </lineage>
</organism>
<proteinExistence type="predicted"/>
<evidence type="ECO:0000313" key="1">
    <source>
        <dbReference type="EMBL" id="NGY61863.1"/>
    </source>
</evidence>
<dbReference type="Proteomes" id="UP000481360">
    <property type="component" value="Unassembled WGS sequence"/>
</dbReference>
<comment type="caution">
    <text evidence="1">The sequence shown here is derived from an EMBL/GenBank/DDBJ whole genome shotgun (WGS) entry which is preliminary data.</text>
</comment>
<keyword evidence="2" id="KW-1185">Reference proteome</keyword>
<protein>
    <submittedName>
        <fullName evidence="1">Uncharacterized protein</fullName>
    </submittedName>
</protein>
<dbReference type="AlphaFoldDB" id="A0A7C9RU07"/>
<dbReference type="EMBL" id="JAAMPJ010000006">
    <property type="protein sequence ID" value="NGY61863.1"/>
    <property type="molecule type" value="Genomic_DNA"/>
</dbReference>
<reference evidence="1 2" key="1">
    <citation type="submission" date="2020-03" db="EMBL/GenBank/DDBJ databases">
        <title>Isolation and identification of active actinomycetes.</title>
        <authorList>
            <person name="Sun X."/>
        </authorList>
    </citation>
    <scope>NUCLEOTIDE SEQUENCE [LARGE SCALE GENOMIC DNA]</scope>
    <source>
        <strain evidence="1 2">NEAU-D13</strain>
    </source>
</reference>
<dbReference type="RefSeq" id="WP_166048744.1">
    <property type="nucleotide sequence ID" value="NZ_JAAMPJ010000006.1"/>
</dbReference>
<evidence type="ECO:0000313" key="2">
    <source>
        <dbReference type="Proteomes" id="UP000481360"/>
    </source>
</evidence>
<gene>
    <name evidence="1" type="ORF">G7043_23325</name>
</gene>
<sequence>MAELDRWWAGGPGTAPITASAEHVFAVARVTISQRPTTESRWEVQVKVKLRGRSVLRPLAALVMLFAAGEMRKSFREALTEFAAKWNAEIPRLLRKNSDELRAMLIDAIADESP</sequence>